<dbReference type="AlphaFoldDB" id="B1KEZ5"/>
<evidence type="ECO:0000313" key="2">
    <source>
        <dbReference type="EMBL" id="ACA85146.1"/>
    </source>
</evidence>
<accession>B1KEZ5</accession>
<evidence type="ECO:0008006" key="4">
    <source>
        <dbReference type="Google" id="ProtNLM"/>
    </source>
</evidence>
<dbReference type="EMBL" id="CP000961">
    <property type="protein sequence ID" value="ACA85146.1"/>
    <property type="molecule type" value="Genomic_DNA"/>
</dbReference>
<keyword evidence="3" id="KW-1185">Reference proteome</keyword>
<keyword evidence="1" id="KW-1133">Transmembrane helix</keyword>
<keyword evidence="1" id="KW-0472">Membrane</keyword>
<dbReference type="Proteomes" id="UP000002168">
    <property type="component" value="Chromosome"/>
</dbReference>
<dbReference type="eggNOG" id="ENOG5030AFJ">
    <property type="taxonomic scope" value="Bacteria"/>
</dbReference>
<name>B1KEZ5_SHEWM</name>
<feature type="transmembrane region" description="Helical" evidence="1">
    <location>
        <begin position="88"/>
        <end position="109"/>
    </location>
</feature>
<evidence type="ECO:0000313" key="3">
    <source>
        <dbReference type="Proteomes" id="UP000002168"/>
    </source>
</evidence>
<dbReference type="RefSeq" id="WP_012323493.1">
    <property type="nucleotide sequence ID" value="NC_010506.1"/>
</dbReference>
<proteinExistence type="predicted"/>
<keyword evidence="1" id="KW-0812">Transmembrane</keyword>
<gene>
    <name evidence="2" type="ordered locus">Swoo_0851</name>
</gene>
<sequence>MEEGSNTYAKTVYRGSLWEEQSQYHPHTFSGMTHLPHCDYRNVNPSTYTEDMYDVIHSSEDDLNNEHCLESFEFNSRVIRIVTFSRSFAIPLLFSLGGFCLCLFGVMMFAARLVRLYFSDNSIELTMEILQFPLLAILGLFLFCIQFMPDPIVKIFFGDVVPHIQVSRQTGLVTIWRYIPILGIKRKTIIKPFSEFIPYLHHLVTPTGTGAGWNVFLAHKDSRRISFGAIGMANPKSRGDALAFWDFLQRYMDVEQPLPDSPVFETVRHLDPTTKAYDEMVGRPAKYWKRMTKAQIDRRSNEMAMYIERLANGEDLSPFEFDYEAMLTPHEQKQRKRAKKNSHAEGV</sequence>
<evidence type="ECO:0000256" key="1">
    <source>
        <dbReference type="SAM" id="Phobius"/>
    </source>
</evidence>
<feature type="transmembrane region" description="Helical" evidence="1">
    <location>
        <begin position="129"/>
        <end position="148"/>
    </location>
</feature>
<organism evidence="2 3">
    <name type="scientific">Shewanella woodyi (strain ATCC 51908 / MS32)</name>
    <dbReference type="NCBI Taxonomy" id="392500"/>
    <lineage>
        <taxon>Bacteria</taxon>
        <taxon>Pseudomonadati</taxon>
        <taxon>Pseudomonadota</taxon>
        <taxon>Gammaproteobacteria</taxon>
        <taxon>Alteromonadales</taxon>
        <taxon>Shewanellaceae</taxon>
        <taxon>Shewanella</taxon>
    </lineage>
</organism>
<protein>
    <recommendedName>
        <fullName evidence="4">Transmembrane protein</fullName>
    </recommendedName>
</protein>
<dbReference type="KEGG" id="swd:Swoo_0851"/>
<reference evidence="2 3" key="1">
    <citation type="submission" date="2008-02" db="EMBL/GenBank/DDBJ databases">
        <title>Complete sequence of Shewanella woodyi ATCC 51908.</title>
        <authorList>
            <consortium name="US DOE Joint Genome Institute"/>
            <person name="Copeland A."/>
            <person name="Lucas S."/>
            <person name="Lapidus A."/>
            <person name="Glavina del Rio T."/>
            <person name="Dalin E."/>
            <person name="Tice H."/>
            <person name="Bruce D."/>
            <person name="Goodwin L."/>
            <person name="Pitluck S."/>
            <person name="Sims D."/>
            <person name="Brettin T."/>
            <person name="Detter J.C."/>
            <person name="Han C."/>
            <person name="Kuske C.R."/>
            <person name="Schmutz J."/>
            <person name="Larimer F."/>
            <person name="Land M."/>
            <person name="Hauser L."/>
            <person name="Kyrpides N."/>
            <person name="Lykidis A."/>
            <person name="Zhao J.-S."/>
            <person name="Richardson P."/>
        </authorList>
    </citation>
    <scope>NUCLEOTIDE SEQUENCE [LARGE SCALE GENOMIC DNA]</scope>
    <source>
        <strain evidence="3">ATCC 51908 / MS32</strain>
    </source>
</reference>
<dbReference type="HOGENOM" id="CLU_798992_0_0_6"/>